<dbReference type="InterPro" id="IPR051292">
    <property type="entry name" value="Xyl/GlcA_transferase"/>
</dbReference>
<dbReference type="EMBL" id="AJWJ01000027">
    <property type="protein sequence ID" value="KAF2077483.1"/>
    <property type="molecule type" value="Genomic_DNA"/>
</dbReference>
<evidence type="ECO:0000256" key="2">
    <source>
        <dbReference type="ARBA" id="ARBA00022692"/>
    </source>
</evidence>
<accession>A0A8J4Q073</accession>
<reference evidence="8" key="1">
    <citation type="submission" date="2020-01" db="EMBL/GenBank/DDBJ databases">
        <title>Development of genomics and gene disruption for Polysphondylium violaceum indicates a role for the polyketide synthase stlB in stalk morphogenesis.</title>
        <authorList>
            <person name="Narita B."/>
            <person name="Kawabe Y."/>
            <person name="Kin K."/>
            <person name="Saito T."/>
            <person name="Gibbs R."/>
            <person name="Kuspa A."/>
            <person name="Muzny D."/>
            <person name="Queller D."/>
            <person name="Richards S."/>
            <person name="Strassman J."/>
            <person name="Sucgang R."/>
            <person name="Worley K."/>
            <person name="Schaap P."/>
        </authorList>
    </citation>
    <scope>NUCLEOTIDE SEQUENCE</scope>
    <source>
        <strain evidence="8">QSvi11</strain>
    </source>
</reference>
<name>A0A8J4Q073_9MYCE</name>
<dbReference type="Pfam" id="PF13896">
    <property type="entry name" value="Glyco_transf_49"/>
    <property type="match status" value="2"/>
</dbReference>
<keyword evidence="9" id="KW-1185">Reference proteome</keyword>
<keyword evidence="5" id="KW-0472">Membrane</keyword>
<evidence type="ECO:0000256" key="1">
    <source>
        <dbReference type="ARBA" id="ARBA00004606"/>
    </source>
</evidence>
<dbReference type="GO" id="GO:0016020">
    <property type="term" value="C:membrane"/>
    <property type="evidence" value="ECO:0007669"/>
    <property type="project" value="UniProtKB-SubCell"/>
</dbReference>
<dbReference type="AlphaFoldDB" id="A0A8J4Q073"/>
<evidence type="ECO:0000256" key="3">
    <source>
        <dbReference type="ARBA" id="ARBA00022968"/>
    </source>
</evidence>
<dbReference type="GO" id="GO:0035269">
    <property type="term" value="P:protein O-linked glycosylation via mannose"/>
    <property type="evidence" value="ECO:0007669"/>
    <property type="project" value="TreeGrafter"/>
</dbReference>
<comment type="subcellular location">
    <subcellularLocation>
        <location evidence="1">Membrane</location>
        <topology evidence="1">Single-pass type II membrane protein</topology>
    </subcellularLocation>
</comment>
<evidence type="ECO:0000313" key="8">
    <source>
        <dbReference type="EMBL" id="KAF2077483.1"/>
    </source>
</evidence>
<evidence type="ECO:0000256" key="7">
    <source>
        <dbReference type="SAM" id="MobiDB-lite"/>
    </source>
</evidence>
<dbReference type="PANTHER" id="PTHR12270:SF52">
    <property type="entry name" value="GLYCOSYLTRANSFERASE-LIKE PROTEIN GNT13-RELATED"/>
    <property type="match status" value="1"/>
</dbReference>
<evidence type="ECO:0000256" key="6">
    <source>
        <dbReference type="ARBA" id="ARBA00023180"/>
    </source>
</evidence>
<sequence>MLLPKGSMYKLVFGIIALALVIILLTPSPNKDTTSTDKQLQQQQSKQQKNDKNNNNTPIFTLPTNNLIYNHNFKDQKEAWRSSHFMSSFIINSNQHQQSYYSLQSFHQWDGIFQHIDLRNYSSNLLTQYHTLTFQVEYINLNHRGKMSLMFRGLFSDGTQLGFNNRIDVINECQVKYDPKETRHNESVALAKEFVASVEKSEMEQRKSIISITLHSNRPFEYIIPNIILYEKGSILISNVALYYDRTNVLDAKTSKFSEMINHVTGSMHNHKTMLVDKYIRDYDREIEPFFKRASKSAYSQSSDITIVSQLDISRLDRLTECSKNWDGLISVAIYIKEEADVDKLKQLLRMPQHKSLAENTDIHLVFKHFNDKPYPINYLRNVAIDYSRTDYVFVLDIDFVPSPNAHHIMREALQNNPALLNDPKSVIAVAPFEIDGYDLDNTYRLPDNKETMISLIAQDAARQIHVRFAPEAHEATDYKSWETATDIYKATYMNHWEPYTVFRKTALQFDPRFSGYGWDKVSHSYHLSLLGYNFYVFPEVFIVHLYHPSAPWSKRTDEDHLQIWFNWCESVINLAYNYLPSSFETLNFKSISLLNGDQHLGIVNQ</sequence>
<dbReference type="Proteomes" id="UP000695562">
    <property type="component" value="Unassembled WGS sequence"/>
</dbReference>
<comment type="caution">
    <text evidence="8">The sequence shown here is derived from an EMBL/GenBank/DDBJ whole genome shotgun (WGS) entry which is preliminary data.</text>
</comment>
<keyword evidence="3" id="KW-0735">Signal-anchor</keyword>
<dbReference type="InterPro" id="IPR029044">
    <property type="entry name" value="Nucleotide-diphossugar_trans"/>
</dbReference>
<evidence type="ECO:0000256" key="5">
    <source>
        <dbReference type="ARBA" id="ARBA00023136"/>
    </source>
</evidence>
<organism evidence="8 9">
    <name type="scientific">Polysphondylium violaceum</name>
    <dbReference type="NCBI Taxonomy" id="133409"/>
    <lineage>
        <taxon>Eukaryota</taxon>
        <taxon>Amoebozoa</taxon>
        <taxon>Evosea</taxon>
        <taxon>Eumycetozoa</taxon>
        <taxon>Dictyostelia</taxon>
        <taxon>Dictyosteliales</taxon>
        <taxon>Dictyosteliaceae</taxon>
        <taxon>Polysphondylium</taxon>
    </lineage>
</organism>
<keyword evidence="2" id="KW-0812">Transmembrane</keyword>
<protein>
    <recommendedName>
        <fullName evidence="10">Glycosyltransferase</fullName>
    </recommendedName>
</protein>
<gene>
    <name evidence="8" type="ORF">CYY_001182</name>
</gene>
<dbReference type="Gene3D" id="3.90.550.10">
    <property type="entry name" value="Spore Coat Polysaccharide Biosynthesis Protein SpsA, Chain A"/>
    <property type="match status" value="1"/>
</dbReference>
<dbReference type="GO" id="GO:0015020">
    <property type="term" value="F:glucuronosyltransferase activity"/>
    <property type="evidence" value="ECO:0007669"/>
    <property type="project" value="TreeGrafter"/>
</dbReference>
<dbReference type="CDD" id="cd00761">
    <property type="entry name" value="Glyco_tranf_GTA_type"/>
    <property type="match status" value="1"/>
</dbReference>
<evidence type="ECO:0008006" key="10">
    <source>
        <dbReference type="Google" id="ProtNLM"/>
    </source>
</evidence>
<evidence type="ECO:0000256" key="4">
    <source>
        <dbReference type="ARBA" id="ARBA00022989"/>
    </source>
</evidence>
<dbReference type="OrthoDB" id="411524at2759"/>
<proteinExistence type="predicted"/>
<dbReference type="PANTHER" id="PTHR12270">
    <property type="entry name" value="GLYCOSYLTRANSFERASE-RELATED"/>
    <property type="match status" value="1"/>
</dbReference>
<dbReference type="SUPFAM" id="SSF53448">
    <property type="entry name" value="Nucleotide-diphospho-sugar transferases"/>
    <property type="match status" value="1"/>
</dbReference>
<keyword evidence="6" id="KW-0325">Glycoprotein</keyword>
<dbReference type="GO" id="GO:0042285">
    <property type="term" value="F:xylosyltransferase activity"/>
    <property type="evidence" value="ECO:0007669"/>
    <property type="project" value="TreeGrafter"/>
</dbReference>
<feature type="region of interest" description="Disordered" evidence="7">
    <location>
        <begin position="30"/>
        <end position="57"/>
    </location>
</feature>
<evidence type="ECO:0000313" key="9">
    <source>
        <dbReference type="Proteomes" id="UP000695562"/>
    </source>
</evidence>
<keyword evidence="4" id="KW-1133">Transmembrane helix</keyword>